<keyword evidence="3" id="KW-0949">S-adenosyl-L-methionine</keyword>
<feature type="domain" description="O-methyltransferase C-terminal" evidence="5">
    <location>
        <begin position="257"/>
        <end position="404"/>
    </location>
</feature>
<sequence length="507" mass="56357">MASTRSLPELARIISHQTNSIYESYNIAGIQQPSFDIGSTHFAGPYTQALENSRSQLLEAIDELRSLIVGPAGHVFFMSFMSPAWTATLHVLYKFELAKHVPLSGSISYADLAVRCGLPEPQVRRYVRSAISFRVFCEKTVGRVQHNAASAIIATSTLHDWLGMATEELAPAALKVSESMQRFPGVDQPAESAFAIANGSQGDKDLFDIVVDQPERMARFANAMEWSMKVPGMEPLYTVNHLGWGPDKNSHAAWCPRVVVDVGGGTGSLCNAMLEKYPGIERAIVEDLPEVISQGQAPDNLRGRLEYHGYNFFTEQTVKGADVYIWRCVFHDWPDSYAVKILRNQIPALKSGTRLIFLERCLERPRPFGHVRDQFAMSCDIMMQICANAKERNHDDWVALLAAADQRFEIESITTPPHSALSIIQVVWKGDNRGREKRADSDIMCDSSSDLDVGNDSYSTFEPDSSSESERSYGHDEARTPELEDSPVEESTNRATPPASRDVGQLH</sequence>
<evidence type="ECO:0000313" key="7">
    <source>
        <dbReference type="Proteomes" id="UP001408356"/>
    </source>
</evidence>
<evidence type="ECO:0000313" key="6">
    <source>
        <dbReference type="EMBL" id="KAK9413999.1"/>
    </source>
</evidence>
<dbReference type="InterPro" id="IPR036390">
    <property type="entry name" value="WH_DNA-bd_sf"/>
</dbReference>
<dbReference type="InterPro" id="IPR029063">
    <property type="entry name" value="SAM-dependent_MTases_sf"/>
</dbReference>
<gene>
    <name evidence="6" type="ORF">SUNI508_11451</name>
</gene>
<feature type="compositionally biased region" description="Polar residues" evidence="4">
    <location>
        <begin position="446"/>
        <end position="466"/>
    </location>
</feature>
<dbReference type="GO" id="GO:0008168">
    <property type="term" value="F:methyltransferase activity"/>
    <property type="evidence" value="ECO:0007669"/>
    <property type="project" value="UniProtKB-KW"/>
</dbReference>
<evidence type="ECO:0000256" key="1">
    <source>
        <dbReference type="ARBA" id="ARBA00022603"/>
    </source>
</evidence>
<dbReference type="InterPro" id="IPR036388">
    <property type="entry name" value="WH-like_DNA-bd_sf"/>
</dbReference>
<dbReference type="PANTHER" id="PTHR43712">
    <property type="entry name" value="PUTATIVE (AFU_ORTHOLOGUE AFUA_4G14580)-RELATED"/>
    <property type="match status" value="1"/>
</dbReference>
<keyword evidence="1 6" id="KW-0489">Methyltransferase</keyword>
<evidence type="ECO:0000256" key="3">
    <source>
        <dbReference type="ARBA" id="ARBA00022691"/>
    </source>
</evidence>
<dbReference type="Gene3D" id="3.40.50.150">
    <property type="entry name" value="Vaccinia Virus protein VP39"/>
    <property type="match status" value="1"/>
</dbReference>
<accession>A0ABR2UI07</accession>
<dbReference type="GO" id="GO:0032259">
    <property type="term" value="P:methylation"/>
    <property type="evidence" value="ECO:0007669"/>
    <property type="project" value="UniProtKB-KW"/>
</dbReference>
<protein>
    <submittedName>
        <fullName evidence="6">S-adenosyl-L-methionine-dependent methyltransferase</fullName>
    </submittedName>
</protein>
<organism evidence="6 7">
    <name type="scientific">Seiridium unicorne</name>
    <dbReference type="NCBI Taxonomy" id="138068"/>
    <lineage>
        <taxon>Eukaryota</taxon>
        <taxon>Fungi</taxon>
        <taxon>Dikarya</taxon>
        <taxon>Ascomycota</taxon>
        <taxon>Pezizomycotina</taxon>
        <taxon>Sordariomycetes</taxon>
        <taxon>Xylariomycetidae</taxon>
        <taxon>Amphisphaeriales</taxon>
        <taxon>Sporocadaceae</taxon>
        <taxon>Seiridium</taxon>
    </lineage>
</organism>
<name>A0ABR2UI07_9PEZI</name>
<proteinExistence type="predicted"/>
<dbReference type="Pfam" id="PF00891">
    <property type="entry name" value="Methyltransf_2"/>
    <property type="match status" value="1"/>
</dbReference>
<keyword evidence="7" id="KW-1185">Reference proteome</keyword>
<feature type="compositionally biased region" description="Basic and acidic residues" evidence="4">
    <location>
        <begin position="468"/>
        <end position="482"/>
    </location>
</feature>
<reference evidence="6 7" key="1">
    <citation type="journal article" date="2024" name="J. Plant Pathol.">
        <title>Sequence and assembly of the genome of Seiridium unicorne, isolate CBS 538.82, causal agent of cypress canker disease.</title>
        <authorList>
            <person name="Scali E."/>
            <person name="Rocca G.D."/>
            <person name="Danti R."/>
            <person name="Garbelotto M."/>
            <person name="Barberini S."/>
            <person name="Baroncelli R."/>
            <person name="Emiliani G."/>
        </authorList>
    </citation>
    <scope>NUCLEOTIDE SEQUENCE [LARGE SCALE GENOMIC DNA]</scope>
    <source>
        <strain evidence="6 7">BM-138-508</strain>
    </source>
</reference>
<dbReference type="PANTHER" id="PTHR43712:SF12">
    <property type="entry name" value="STERIGMATOCYSTIN 8-O-METHYLTRANSFERASE"/>
    <property type="match status" value="1"/>
</dbReference>
<dbReference type="EMBL" id="JARVKF010000431">
    <property type="protein sequence ID" value="KAK9413999.1"/>
    <property type="molecule type" value="Genomic_DNA"/>
</dbReference>
<feature type="region of interest" description="Disordered" evidence="4">
    <location>
        <begin position="437"/>
        <end position="507"/>
    </location>
</feature>
<dbReference type="SUPFAM" id="SSF53335">
    <property type="entry name" value="S-adenosyl-L-methionine-dependent methyltransferases"/>
    <property type="match status" value="1"/>
</dbReference>
<evidence type="ECO:0000256" key="4">
    <source>
        <dbReference type="SAM" id="MobiDB-lite"/>
    </source>
</evidence>
<dbReference type="InterPro" id="IPR001077">
    <property type="entry name" value="COMT_C"/>
</dbReference>
<dbReference type="SUPFAM" id="SSF46785">
    <property type="entry name" value="Winged helix' DNA-binding domain"/>
    <property type="match status" value="1"/>
</dbReference>
<comment type="caution">
    <text evidence="6">The sequence shown here is derived from an EMBL/GenBank/DDBJ whole genome shotgun (WGS) entry which is preliminary data.</text>
</comment>
<dbReference type="Gene3D" id="1.10.10.10">
    <property type="entry name" value="Winged helix-like DNA-binding domain superfamily/Winged helix DNA-binding domain"/>
    <property type="match status" value="1"/>
</dbReference>
<evidence type="ECO:0000256" key="2">
    <source>
        <dbReference type="ARBA" id="ARBA00022679"/>
    </source>
</evidence>
<evidence type="ECO:0000259" key="5">
    <source>
        <dbReference type="Pfam" id="PF00891"/>
    </source>
</evidence>
<keyword evidence="2" id="KW-0808">Transferase</keyword>
<dbReference type="Proteomes" id="UP001408356">
    <property type="component" value="Unassembled WGS sequence"/>
</dbReference>
<dbReference type="InterPro" id="IPR016461">
    <property type="entry name" value="COMT-like"/>
</dbReference>
<dbReference type="PROSITE" id="PS51683">
    <property type="entry name" value="SAM_OMT_II"/>
    <property type="match status" value="1"/>
</dbReference>